<dbReference type="GO" id="GO:0005737">
    <property type="term" value="C:cytoplasm"/>
    <property type="evidence" value="ECO:0007669"/>
    <property type="project" value="TreeGrafter"/>
</dbReference>
<evidence type="ECO:0000256" key="1">
    <source>
        <dbReference type="ARBA" id="ARBA00082485"/>
    </source>
</evidence>
<dbReference type="Proteomes" id="UP000504640">
    <property type="component" value="Unplaced"/>
</dbReference>
<feature type="compositionally biased region" description="Low complexity" evidence="2">
    <location>
        <begin position="523"/>
        <end position="536"/>
    </location>
</feature>
<dbReference type="AlphaFoldDB" id="A0A6J3FUD9"/>
<feature type="region of interest" description="Disordered" evidence="2">
    <location>
        <begin position="577"/>
        <end position="655"/>
    </location>
</feature>
<evidence type="ECO:0000259" key="3">
    <source>
        <dbReference type="PROSITE" id="PS50003"/>
    </source>
</evidence>
<feature type="domain" description="PH" evidence="3">
    <location>
        <begin position="240"/>
        <end position="336"/>
    </location>
</feature>
<sequence>MPRERGGYRPRVPAFRELVPSSYAGNRAEHCQSNRQGSRQHGASRSEQAGGALAPPRPLCGLCNRLHFLKPDLGVRAAPSQAGASAMALRKELLKSIWYAFTALDVEKSGKVSKSQLKVLSHNLYTVLHIPHDPVALEEHFRDDDDGPVSSQGYMPYLNKYILDKVEYLLKKVLSSMSLEVSLGELEELLAQEAQAAQTTGGLSVWQFLELFNSGRCLRGVGRDTLSMAIHEVYQELIQDILKQGYLWKRGHLRRNWAERWFQLQPSCLCYFGSEECKEKRGIIPLDAHCCVEVLPDRDGKRCMFCVKTATRTYEMSASDTRQRQEWTSAIQTAIRLQAEGKTSLHKDLKQKRREQREQRERRRAAKEEELLRLQQLQEEKERKLQELELLQEAQRQAERLLQEEEERRRSQHRELQQALEGQLREAEQARASMQAEMELKEEEAARQRQRIKELEEMQQRLQEALQLEVKARRDEESVRLAQTRLLEEEEEKLKQLMQLKEEQERYIERAQQEKEELQQEMAQQSRSLQQAQQQLEEVRQNRQRADEDVEAAQRKLRQASTNVKHWNVQMNRLMHPIEPGDKRPVTSSSFTGFQPPLLARRDSSLKRLTRWGSQGNRTPLSNSNEQQKSLNGGGEDPARASTPQEDKLDPAPEN</sequence>
<accession>A0A6J3FUD9</accession>
<dbReference type="InterPro" id="IPR011993">
    <property type="entry name" value="PH-like_dom_sf"/>
</dbReference>
<feature type="compositionally biased region" description="Basic and acidic residues" evidence="2">
    <location>
        <begin position="645"/>
        <end position="655"/>
    </location>
</feature>
<dbReference type="InterPro" id="IPR001849">
    <property type="entry name" value="PH_domain"/>
</dbReference>
<dbReference type="PANTHER" id="PTHR14383">
    <property type="entry name" value="SWAP-70 RECOMBINASE"/>
    <property type="match status" value="1"/>
</dbReference>
<feature type="region of interest" description="Disordered" evidence="2">
    <location>
        <begin position="27"/>
        <end position="51"/>
    </location>
</feature>
<dbReference type="InterPro" id="IPR057836">
    <property type="entry name" value="EF-hand_SWAP70_N"/>
</dbReference>
<dbReference type="PROSITE" id="PS50003">
    <property type="entry name" value="PH_DOMAIN"/>
    <property type="match status" value="1"/>
</dbReference>
<protein>
    <recommendedName>
        <fullName evidence="1">IRF4-binding protein</fullName>
    </recommendedName>
</protein>
<keyword evidence="4" id="KW-1185">Reference proteome</keyword>
<dbReference type="Pfam" id="PF00169">
    <property type="entry name" value="PH"/>
    <property type="match status" value="1"/>
</dbReference>
<feature type="compositionally biased region" description="Polar residues" evidence="2">
    <location>
        <begin position="612"/>
        <end position="631"/>
    </location>
</feature>
<feature type="region of interest" description="Disordered" evidence="2">
    <location>
        <begin position="518"/>
        <end position="564"/>
    </location>
</feature>
<dbReference type="PANTHER" id="PTHR14383:SF2">
    <property type="entry name" value="DIFFERENTIALLY EXPRESSED IN FDCP 6 HOMOLOG"/>
    <property type="match status" value="1"/>
</dbReference>
<feature type="compositionally biased region" description="Polar residues" evidence="2">
    <location>
        <begin position="33"/>
        <end position="47"/>
    </location>
</feature>
<reference evidence="5" key="1">
    <citation type="submission" date="2025-08" db="UniProtKB">
        <authorList>
            <consortium name="RefSeq"/>
        </authorList>
    </citation>
    <scope>IDENTIFICATION</scope>
    <source>
        <tissue evidence="5">Blood</tissue>
    </source>
</reference>
<dbReference type="InterPro" id="IPR057837">
    <property type="entry name" value="PH_SWAP70"/>
</dbReference>
<dbReference type="Pfam" id="PF25530">
    <property type="entry name" value="EF-hand_SWAP70_N"/>
    <property type="match status" value="1"/>
</dbReference>
<dbReference type="GeneID" id="116533660"/>
<proteinExistence type="predicted"/>
<dbReference type="GO" id="GO:0005634">
    <property type="term" value="C:nucleus"/>
    <property type="evidence" value="ECO:0007669"/>
    <property type="project" value="TreeGrafter"/>
</dbReference>
<dbReference type="FunFam" id="2.30.29.30:FF:000172">
    <property type="entry name" value="differentially expressed in FDCP 6 homolog"/>
    <property type="match status" value="1"/>
</dbReference>
<feature type="region of interest" description="Disordered" evidence="2">
    <location>
        <begin position="342"/>
        <end position="365"/>
    </location>
</feature>
<name>A0A6J3FUD9_SAPAP</name>
<dbReference type="SUPFAM" id="SSF50729">
    <property type="entry name" value="PH domain-like"/>
    <property type="match status" value="1"/>
</dbReference>
<dbReference type="CTD" id="50619"/>
<evidence type="ECO:0000256" key="2">
    <source>
        <dbReference type="SAM" id="MobiDB-lite"/>
    </source>
</evidence>
<evidence type="ECO:0000313" key="5">
    <source>
        <dbReference type="RefSeq" id="XP_032109388.1"/>
    </source>
</evidence>
<feature type="compositionally biased region" description="Basic and acidic residues" evidence="2">
    <location>
        <begin position="537"/>
        <end position="547"/>
    </location>
</feature>
<dbReference type="Gene3D" id="2.30.29.30">
    <property type="entry name" value="Pleckstrin-homology domain (PH domain)/Phosphotyrosine-binding domain (PTB)"/>
    <property type="match status" value="1"/>
</dbReference>
<feature type="region of interest" description="Disordered" evidence="2">
    <location>
        <begin position="420"/>
        <end position="441"/>
    </location>
</feature>
<evidence type="ECO:0000313" key="4">
    <source>
        <dbReference type="Proteomes" id="UP000504640"/>
    </source>
</evidence>
<dbReference type="SUPFAM" id="SSF47473">
    <property type="entry name" value="EF-hand"/>
    <property type="match status" value="1"/>
</dbReference>
<gene>
    <name evidence="5" type="primary">DEF6</name>
</gene>
<feature type="compositionally biased region" description="Basic and acidic residues" evidence="2">
    <location>
        <begin position="355"/>
        <end position="365"/>
    </location>
</feature>
<dbReference type="SMART" id="SM00233">
    <property type="entry name" value="PH"/>
    <property type="match status" value="1"/>
</dbReference>
<dbReference type="InterPro" id="IPR011992">
    <property type="entry name" value="EF-hand-dom_pair"/>
</dbReference>
<organism evidence="4 5">
    <name type="scientific">Sapajus apella</name>
    <name type="common">Brown-capped capuchin</name>
    <name type="synonym">Cebus apella</name>
    <dbReference type="NCBI Taxonomy" id="9515"/>
    <lineage>
        <taxon>Eukaryota</taxon>
        <taxon>Metazoa</taxon>
        <taxon>Chordata</taxon>
        <taxon>Craniata</taxon>
        <taxon>Vertebrata</taxon>
        <taxon>Euteleostomi</taxon>
        <taxon>Mammalia</taxon>
        <taxon>Eutheria</taxon>
        <taxon>Euarchontoglires</taxon>
        <taxon>Primates</taxon>
        <taxon>Haplorrhini</taxon>
        <taxon>Platyrrhini</taxon>
        <taxon>Cebidae</taxon>
        <taxon>Cebinae</taxon>
        <taxon>Sapajus</taxon>
    </lineage>
</organism>
<dbReference type="CDD" id="cd13273">
    <property type="entry name" value="PH_SWAP-70"/>
    <property type="match status" value="1"/>
</dbReference>
<dbReference type="RefSeq" id="XP_032109388.1">
    <property type="nucleotide sequence ID" value="XM_032253497.1"/>
</dbReference>